<evidence type="ECO:0000313" key="2">
    <source>
        <dbReference type="Proteomes" id="UP000838412"/>
    </source>
</evidence>
<keyword evidence="2" id="KW-1185">Reference proteome</keyword>
<dbReference type="Proteomes" id="UP000838412">
    <property type="component" value="Chromosome 5"/>
</dbReference>
<name>A0A8K0EXB8_BRALA</name>
<proteinExistence type="predicted"/>
<gene>
    <name evidence="1" type="primary">Hypp3479</name>
    <name evidence="1" type="ORF">BLAG_LOCUS20205</name>
</gene>
<accession>A0A8K0EXB8</accession>
<dbReference type="EMBL" id="OV696690">
    <property type="protein sequence ID" value="CAH1266655.1"/>
    <property type="molecule type" value="Genomic_DNA"/>
</dbReference>
<dbReference type="AlphaFoldDB" id="A0A8K0EXB8"/>
<sequence>MQHDPCEVRVEQCREDLVGHLVTRCSTFNRLRQTLAEEIANILGVRVIVKVHEQPDERFTEVMLGAEIVEEVVEPAVWSAFITTTARLPRPLAAMALTHATWKERQNCSTGKENRAQES</sequence>
<protein>
    <submittedName>
        <fullName evidence="1">Hypp3479 protein</fullName>
    </submittedName>
</protein>
<dbReference type="OrthoDB" id="10029583at2759"/>
<reference evidence="1" key="1">
    <citation type="submission" date="2022-01" db="EMBL/GenBank/DDBJ databases">
        <authorList>
            <person name="Braso-Vives M."/>
        </authorList>
    </citation>
    <scope>NUCLEOTIDE SEQUENCE</scope>
</reference>
<evidence type="ECO:0000313" key="1">
    <source>
        <dbReference type="EMBL" id="CAH1266655.1"/>
    </source>
</evidence>
<organism evidence="1 2">
    <name type="scientific">Branchiostoma lanceolatum</name>
    <name type="common">Common lancelet</name>
    <name type="synonym">Amphioxus lanceolatum</name>
    <dbReference type="NCBI Taxonomy" id="7740"/>
    <lineage>
        <taxon>Eukaryota</taxon>
        <taxon>Metazoa</taxon>
        <taxon>Chordata</taxon>
        <taxon>Cephalochordata</taxon>
        <taxon>Leptocardii</taxon>
        <taxon>Amphioxiformes</taxon>
        <taxon>Branchiostomatidae</taxon>
        <taxon>Branchiostoma</taxon>
    </lineage>
</organism>